<gene>
    <name evidence="2" type="ORF">B0T20DRAFT_485053</name>
</gene>
<feature type="compositionally biased region" description="Polar residues" evidence="1">
    <location>
        <begin position="241"/>
        <end position="258"/>
    </location>
</feature>
<accession>A0AAE0UFU2</accession>
<dbReference type="EMBL" id="JAUTDP010000001">
    <property type="protein sequence ID" value="KAK3402473.1"/>
    <property type="molecule type" value="Genomic_DNA"/>
</dbReference>
<feature type="compositionally biased region" description="Polar residues" evidence="1">
    <location>
        <begin position="301"/>
        <end position="316"/>
    </location>
</feature>
<name>A0AAE0UFU2_SORBR</name>
<feature type="region of interest" description="Disordered" evidence="1">
    <location>
        <begin position="299"/>
        <end position="327"/>
    </location>
</feature>
<sequence length="652" mass="71913">MPSSNRKREREGGQDGANPTTLVAPPAPPALPAVDNPDPDALVGPYDGSRRYDQWKGMMYGHQKVVSGGGALFPTNFQINFNDAEPWYNLLTTICKQKAHRKSLLYDEIYRGLFWEVGKRKNPDKDSRFRPIVVTRGYFEPDDKRRPGDTRQPPENWECWINPTAARDIKTRIVQQVVAAPAPDLVPAAPAATPAVVRHSTSGASSLSRPNGNSIQEAIDISSDEEDVKPSFADLERANNLATSDAKSMTESSQTGGESHSRTLKGKDNGNGSDPFSFDPFESLTENRLDLNVRIPRKSDAMQQAGSDQLSIQKPSAQRPKNLPAIPGKQVHLGVPEIWRYMLEFLQPGTHIPDDEAVAELLTLPKRRDLTDAWKYRLAAFKKHDLKTYTSVVLYLGGIEAIKSPCNVMGCAHNGQAAEYAASLQKNGPGLYDRVFVKYAFPKCVFLPRHLHSSAALSKRLGSYMCANSYYRKQSLDDQIQYTKEQALEAQGKTIRHNPSSHGAHSSPAQVPQIITPTASSTNSRSNLTIRGKPKLSDTFHLPEGNPGQVFSLKGADTKIIQASRNQTLECKVLKGSGVKVTIVGGKKLKVLPDRWDSHWTLEPDCQCLVENIYANKSFGENATSVDVNLKKGGTKTGPYQVAPFKGKWDDL</sequence>
<reference evidence="2" key="1">
    <citation type="journal article" date="2023" name="Mol. Phylogenet. Evol.">
        <title>Genome-scale phylogeny and comparative genomics of the fungal order Sordariales.</title>
        <authorList>
            <person name="Hensen N."/>
            <person name="Bonometti L."/>
            <person name="Westerberg I."/>
            <person name="Brannstrom I.O."/>
            <person name="Guillou S."/>
            <person name="Cros-Aarteil S."/>
            <person name="Calhoun S."/>
            <person name="Haridas S."/>
            <person name="Kuo A."/>
            <person name="Mondo S."/>
            <person name="Pangilinan J."/>
            <person name="Riley R."/>
            <person name="LaButti K."/>
            <person name="Andreopoulos B."/>
            <person name="Lipzen A."/>
            <person name="Chen C."/>
            <person name="Yan M."/>
            <person name="Daum C."/>
            <person name="Ng V."/>
            <person name="Clum A."/>
            <person name="Steindorff A."/>
            <person name="Ohm R.A."/>
            <person name="Martin F."/>
            <person name="Silar P."/>
            <person name="Natvig D.O."/>
            <person name="Lalanne C."/>
            <person name="Gautier V."/>
            <person name="Ament-Velasquez S.L."/>
            <person name="Kruys A."/>
            <person name="Hutchinson M.I."/>
            <person name="Powell A.J."/>
            <person name="Barry K."/>
            <person name="Miller A.N."/>
            <person name="Grigoriev I.V."/>
            <person name="Debuchy R."/>
            <person name="Gladieux P."/>
            <person name="Hiltunen Thoren M."/>
            <person name="Johannesson H."/>
        </authorList>
    </citation>
    <scope>NUCLEOTIDE SEQUENCE</scope>
    <source>
        <strain evidence="2">FGSC 1904</strain>
    </source>
</reference>
<organism evidence="2 3">
    <name type="scientific">Sordaria brevicollis</name>
    <dbReference type="NCBI Taxonomy" id="83679"/>
    <lineage>
        <taxon>Eukaryota</taxon>
        <taxon>Fungi</taxon>
        <taxon>Dikarya</taxon>
        <taxon>Ascomycota</taxon>
        <taxon>Pezizomycotina</taxon>
        <taxon>Sordariomycetes</taxon>
        <taxon>Sordariomycetidae</taxon>
        <taxon>Sordariales</taxon>
        <taxon>Sordariaceae</taxon>
        <taxon>Sordaria</taxon>
    </lineage>
</organism>
<feature type="compositionally biased region" description="Low complexity" evidence="1">
    <location>
        <begin position="32"/>
        <end position="43"/>
    </location>
</feature>
<comment type="caution">
    <text evidence="2">The sequence shown here is derived from an EMBL/GenBank/DDBJ whole genome shotgun (WGS) entry which is preliminary data.</text>
</comment>
<feature type="compositionally biased region" description="Polar residues" evidence="1">
    <location>
        <begin position="517"/>
        <end position="529"/>
    </location>
</feature>
<evidence type="ECO:0000313" key="2">
    <source>
        <dbReference type="EMBL" id="KAK3402473.1"/>
    </source>
</evidence>
<protein>
    <submittedName>
        <fullName evidence="2">Uncharacterized protein</fullName>
    </submittedName>
</protein>
<feature type="region of interest" description="Disordered" evidence="1">
    <location>
        <begin position="241"/>
        <end position="281"/>
    </location>
</feature>
<reference evidence="2" key="2">
    <citation type="submission" date="2023-07" db="EMBL/GenBank/DDBJ databases">
        <authorList>
            <consortium name="Lawrence Berkeley National Laboratory"/>
            <person name="Haridas S."/>
            <person name="Hensen N."/>
            <person name="Bonometti L."/>
            <person name="Westerberg I."/>
            <person name="Brannstrom I.O."/>
            <person name="Guillou S."/>
            <person name="Cros-Aarteil S."/>
            <person name="Calhoun S."/>
            <person name="Kuo A."/>
            <person name="Mondo S."/>
            <person name="Pangilinan J."/>
            <person name="Riley R."/>
            <person name="LaButti K."/>
            <person name="Andreopoulos B."/>
            <person name="Lipzen A."/>
            <person name="Chen C."/>
            <person name="Yanf M."/>
            <person name="Daum C."/>
            <person name="Ng V."/>
            <person name="Clum A."/>
            <person name="Steindorff A."/>
            <person name="Ohm R."/>
            <person name="Martin F."/>
            <person name="Silar P."/>
            <person name="Natvig D."/>
            <person name="Lalanne C."/>
            <person name="Gautier V."/>
            <person name="Ament-velasquez S.L."/>
            <person name="Kruys A."/>
            <person name="Hutchinson M.I."/>
            <person name="Powell A.J."/>
            <person name="Barry K."/>
            <person name="Miller A.N."/>
            <person name="Grigoriev I.V."/>
            <person name="Debuchy R."/>
            <person name="Gladieux P."/>
            <person name="Thoren M.H."/>
            <person name="Johannesson H."/>
        </authorList>
    </citation>
    <scope>NUCLEOTIDE SEQUENCE</scope>
    <source>
        <strain evidence="2">FGSC 1904</strain>
    </source>
</reference>
<feature type="region of interest" description="Disordered" evidence="1">
    <location>
        <begin position="517"/>
        <end position="538"/>
    </location>
</feature>
<feature type="compositionally biased region" description="Basic and acidic residues" evidence="1">
    <location>
        <begin position="259"/>
        <end position="268"/>
    </location>
</feature>
<evidence type="ECO:0000256" key="1">
    <source>
        <dbReference type="SAM" id="MobiDB-lite"/>
    </source>
</evidence>
<dbReference type="Proteomes" id="UP001281003">
    <property type="component" value="Unassembled WGS sequence"/>
</dbReference>
<proteinExistence type="predicted"/>
<feature type="region of interest" description="Disordered" evidence="1">
    <location>
        <begin position="1"/>
        <end position="47"/>
    </location>
</feature>
<feature type="compositionally biased region" description="Basic and acidic residues" evidence="1">
    <location>
        <begin position="1"/>
        <end position="13"/>
    </location>
</feature>
<evidence type="ECO:0000313" key="3">
    <source>
        <dbReference type="Proteomes" id="UP001281003"/>
    </source>
</evidence>
<keyword evidence="3" id="KW-1185">Reference proteome</keyword>
<dbReference type="AlphaFoldDB" id="A0AAE0UFU2"/>